<dbReference type="PROSITE" id="PS51898">
    <property type="entry name" value="TYR_RECOMBINASE"/>
    <property type="match status" value="1"/>
</dbReference>
<protein>
    <recommendedName>
        <fullName evidence="5">Tyr recombinase domain-containing protein</fullName>
    </recommendedName>
</protein>
<dbReference type="GO" id="GO:0015074">
    <property type="term" value="P:DNA integration"/>
    <property type="evidence" value="ECO:0007669"/>
    <property type="project" value="InterPro"/>
</dbReference>
<dbReference type="PANTHER" id="PTHR30349">
    <property type="entry name" value="PHAGE INTEGRASE-RELATED"/>
    <property type="match status" value="1"/>
</dbReference>
<dbReference type="EMBL" id="CP087164">
    <property type="protein sequence ID" value="UGS37201.1"/>
    <property type="molecule type" value="Genomic_DNA"/>
</dbReference>
<keyword evidence="3" id="KW-0233">DNA recombination</keyword>
<dbReference type="InterPro" id="IPR013762">
    <property type="entry name" value="Integrase-like_cat_sf"/>
</dbReference>
<evidence type="ECO:0000259" key="5">
    <source>
        <dbReference type="PROSITE" id="PS51898"/>
    </source>
</evidence>
<keyword evidence="2" id="KW-0238">DNA-binding</keyword>
<comment type="similarity">
    <text evidence="1">Belongs to the 'phage' integrase family.</text>
</comment>
<dbReference type="RefSeq" id="WP_259311258.1">
    <property type="nucleotide sequence ID" value="NZ_CP087164.1"/>
</dbReference>
<dbReference type="KEGG" id="sbae:DSM104329_03616"/>
<feature type="region of interest" description="Disordered" evidence="4">
    <location>
        <begin position="32"/>
        <end position="65"/>
    </location>
</feature>
<evidence type="ECO:0000256" key="2">
    <source>
        <dbReference type="ARBA" id="ARBA00023125"/>
    </source>
</evidence>
<proteinExistence type="inferred from homology"/>
<dbReference type="InterPro" id="IPR002104">
    <property type="entry name" value="Integrase_catalytic"/>
</dbReference>
<dbReference type="Pfam" id="PF00589">
    <property type="entry name" value="Phage_integrase"/>
    <property type="match status" value="1"/>
</dbReference>
<dbReference type="PANTHER" id="PTHR30349:SF64">
    <property type="entry name" value="PROPHAGE INTEGRASE INTD-RELATED"/>
    <property type="match status" value="1"/>
</dbReference>
<keyword evidence="7" id="KW-1185">Reference proteome</keyword>
<evidence type="ECO:0000256" key="1">
    <source>
        <dbReference type="ARBA" id="ARBA00008857"/>
    </source>
</evidence>
<accession>A0A9E7C1A0</accession>
<feature type="domain" description="Tyr recombinase" evidence="5">
    <location>
        <begin position="307"/>
        <end position="494"/>
    </location>
</feature>
<evidence type="ECO:0000313" key="6">
    <source>
        <dbReference type="EMBL" id="UGS37201.1"/>
    </source>
</evidence>
<dbReference type="SUPFAM" id="SSF56349">
    <property type="entry name" value="DNA breaking-rejoining enzymes"/>
    <property type="match status" value="1"/>
</dbReference>
<dbReference type="AlphaFoldDB" id="A0A9E7C1A0"/>
<evidence type="ECO:0000256" key="4">
    <source>
        <dbReference type="SAM" id="MobiDB-lite"/>
    </source>
</evidence>
<evidence type="ECO:0000256" key="3">
    <source>
        <dbReference type="ARBA" id="ARBA00023172"/>
    </source>
</evidence>
<dbReference type="GO" id="GO:0003677">
    <property type="term" value="F:DNA binding"/>
    <property type="evidence" value="ECO:0007669"/>
    <property type="project" value="UniProtKB-KW"/>
</dbReference>
<dbReference type="Proteomes" id="UP001162834">
    <property type="component" value="Chromosome"/>
</dbReference>
<dbReference type="InterPro" id="IPR011010">
    <property type="entry name" value="DNA_brk_join_enz"/>
</dbReference>
<reference evidence="6" key="1">
    <citation type="journal article" date="2022" name="Int. J. Syst. Evol. Microbiol.">
        <title>Pseudomonas aegrilactucae sp. nov. and Pseudomonas morbosilactucae sp. nov., pathogens causing bacterial rot of lettuce in Japan.</title>
        <authorList>
            <person name="Sawada H."/>
            <person name="Fujikawa T."/>
            <person name="Satou M."/>
        </authorList>
    </citation>
    <scope>NUCLEOTIDE SEQUENCE</scope>
    <source>
        <strain evidence="6">0166_1</strain>
    </source>
</reference>
<dbReference type="Gene3D" id="1.10.150.130">
    <property type="match status" value="1"/>
</dbReference>
<gene>
    <name evidence="6" type="ORF">DSM104329_03616</name>
</gene>
<dbReference type="InterPro" id="IPR050090">
    <property type="entry name" value="Tyrosine_recombinase_XerCD"/>
</dbReference>
<name>A0A9E7C1A0_9ACTN</name>
<organism evidence="6 7">
    <name type="scientific">Capillimicrobium parvum</name>
    <dbReference type="NCBI Taxonomy" id="2884022"/>
    <lineage>
        <taxon>Bacteria</taxon>
        <taxon>Bacillati</taxon>
        <taxon>Actinomycetota</taxon>
        <taxon>Thermoleophilia</taxon>
        <taxon>Solirubrobacterales</taxon>
        <taxon>Capillimicrobiaceae</taxon>
        <taxon>Capillimicrobium</taxon>
    </lineage>
</organism>
<dbReference type="Gene3D" id="1.10.443.10">
    <property type="entry name" value="Intergrase catalytic core"/>
    <property type="match status" value="1"/>
</dbReference>
<dbReference type="InterPro" id="IPR010998">
    <property type="entry name" value="Integrase_recombinase_N"/>
</dbReference>
<dbReference type="GO" id="GO:0006310">
    <property type="term" value="P:DNA recombination"/>
    <property type="evidence" value="ECO:0007669"/>
    <property type="project" value="UniProtKB-KW"/>
</dbReference>
<evidence type="ECO:0000313" key="7">
    <source>
        <dbReference type="Proteomes" id="UP001162834"/>
    </source>
</evidence>
<sequence>MVPTGHTQVKIDARGRRAFWAYWNDADGKHGRRLGPAHVKDSGRRTARGATVWRSGDGPRPTEEHLTPKDAAALLAEILATAPRTTSGGSPTRTLVHVVEGWIAERAGERGLKRSTTLDYVNLFERLFRDLGADTRVDRLDPVELKQYLAGCEAQRVVGVDRAKELREQGETIRKTRIERWTAAPAGSQPIEVATKAEAVRLADELHGTWKPRRPGAYRVVPSGAQRMKPVSRIEVDALRAEGWHVELRVRELWLWCTPAAVQTRNKYRDLLGAVLDFGCSEGWIDRNPLTHVRRTSRKGDRERILRRDDFYDPAEVARLLEQAPGRFPEAFWLCGFHAGMRLPGEALGLRWGAVDFVAGVIRVYDNWVRNAVDTTKTPDSAPIPMTPRLRDALLTLTARSYCTGDTDHVFTREVLRHPAGDRPLRDAFKAAQQAAGQKRIPMYNTRHSFGTGLAREGVVVRTISALMRHDRLSTTEQYMAYAPQPDLARRIASALQPATQPLRVEAFRAPGDISQLLERLDEEIPAKWAREVRDCSARTREPRWSTSNLSSRVGARRAGSCAKCCVASGVPPKMLRLAPLRNPDRPSVIARCVES</sequence>